<feature type="chain" id="PRO_5031083784" evidence="1">
    <location>
        <begin position="27"/>
        <end position="164"/>
    </location>
</feature>
<evidence type="ECO:0000313" key="3">
    <source>
        <dbReference type="Proteomes" id="UP000323225"/>
    </source>
</evidence>
<evidence type="ECO:0000256" key="1">
    <source>
        <dbReference type="SAM" id="SignalP"/>
    </source>
</evidence>
<organism evidence="2 3">
    <name type="scientific">Vibrio cholerae</name>
    <dbReference type="NCBI Taxonomy" id="666"/>
    <lineage>
        <taxon>Bacteria</taxon>
        <taxon>Pseudomonadati</taxon>
        <taxon>Pseudomonadota</taxon>
        <taxon>Gammaproteobacteria</taxon>
        <taxon>Vibrionales</taxon>
        <taxon>Vibrionaceae</taxon>
        <taxon>Vibrio</taxon>
    </lineage>
</organism>
<reference evidence="2 3" key="1">
    <citation type="submission" date="2019-09" db="EMBL/GenBank/DDBJ databases">
        <authorList>
            <person name="Kritzky A."/>
            <person name="Schelkanova E.Y."/>
            <person name="Alkhova Z.V."/>
            <person name="Smirnova N.I."/>
        </authorList>
    </citation>
    <scope>NUCLEOTIDE SEQUENCE [LARGE SCALE GENOMIC DNA]</scope>
    <source>
        <strain evidence="2 3">M1526</strain>
    </source>
</reference>
<dbReference type="EMBL" id="VUAA01000007">
    <property type="protein sequence ID" value="KAA1255147.1"/>
    <property type="molecule type" value="Genomic_DNA"/>
</dbReference>
<gene>
    <name evidence="2" type="ORF">F0M16_07980</name>
</gene>
<accession>A0A5B1C2A8</accession>
<feature type="signal peptide" evidence="1">
    <location>
        <begin position="1"/>
        <end position="26"/>
    </location>
</feature>
<sequence length="164" mass="17140">MKNFKKIALSVALTSMFAGFAATAHANADESFDATLSLLAPIDLTEVKGLDFEPTLANQNVNVVTAPTSVDAAVFTARGTANWEVKGQVVESSIVMTTGDGSDDTKKITVDTFTYGGSMDASGNAQFSSSGDLSNLRVGGTAHVQANDIAGEYRGTATFRLTYL</sequence>
<name>A0A5B1C2A8_VIBCL</name>
<proteinExistence type="predicted"/>
<dbReference type="AlphaFoldDB" id="A0A5B1C2A8"/>
<dbReference type="Pfam" id="PF14352">
    <property type="entry name" value="DUF4402"/>
    <property type="match status" value="1"/>
</dbReference>
<evidence type="ECO:0000313" key="2">
    <source>
        <dbReference type="EMBL" id="KAA1255147.1"/>
    </source>
</evidence>
<dbReference type="Proteomes" id="UP000323225">
    <property type="component" value="Unassembled WGS sequence"/>
</dbReference>
<dbReference type="InterPro" id="IPR025514">
    <property type="entry name" value="DUF4402"/>
</dbReference>
<protein>
    <submittedName>
        <fullName evidence="2">DUF4402 domain-containing protein</fullName>
    </submittedName>
</protein>
<comment type="caution">
    <text evidence="2">The sequence shown here is derived from an EMBL/GenBank/DDBJ whole genome shotgun (WGS) entry which is preliminary data.</text>
</comment>
<keyword evidence="1" id="KW-0732">Signal</keyword>